<accession>A0ACD2ETE9</accession>
<organism evidence="1 2">
    <name type="scientific">Mycolicibacter terrae</name>
    <dbReference type="NCBI Taxonomy" id="1788"/>
    <lineage>
        <taxon>Bacteria</taxon>
        <taxon>Bacillati</taxon>
        <taxon>Actinomycetota</taxon>
        <taxon>Actinomycetes</taxon>
        <taxon>Mycobacteriales</taxon>
        <taxon>Mycobacteriaceae</taxon>
        <taxon>Mycolicibacter</taxon>
    </lineage>
</organism>
<evidence type="ECO:0000313" key="1">
    <source>
        <dbReference type="EMBL" id="RRR48574.1"/>
    </source>
</evidence>
<dbReference type="Proteomes" id="UP000268891">
    <property type="component" value="Unassembled WGS sequence"/>
</dbReference>
<proteinExistence type="predicted"/>
<dbReference type="EMBL" id="RRZR01000001">
    <property type="protein sequence ID" value="RRR48574.1"/>
    <property type="molecule type" value="Genomic_DNA"/>
</dbReference>
<protein>
    <submittedName>
        <fullName evidence="1">Uncharacterized protein</fullName>
    </submittedName>
</protein>
<keyword evidence="2" id="KW-1185">Reference proteome</keyword>
<name>A0ACD2ETE9_9MYCO</name>
<gene>
    <name evidence="1" type="ORF">EHH44_00600</name>
</gene>
<evidence type="ECO:0000313" key="2">
    <source>
        <dbReference type="Proteomes" id="UP000268891"/>
    </source>
</evidence>
<comment type="caution">
    <text evidence="1">The sequence shown here is derived from an EMBL/GenBank/DDBJ whole genome shotgun (WGS) entry which is preliminary data.</text>
</comment>
<reference evidence="1" key="1">
    <citation type="submission" date="2018-11" db="EMBL/GenBank/DDBJ databases">
        <authorList>
            <person name="Sattar A."/>
            <person name="Zunita Z."/>
            <person name="Jalila A."/>
            <person name="Saleha A.A."/>
        </authorList>
    </citation>
    <scope>NUCLEOTIDE SEQUENCE</scope>
    <source>
        <strain evidence="1">F12-74</strain>
    </source>
</reference>
<sequence length="100" mass="11201">MTTDTLTAHVLDEAERIVRAEWLQLLTAPEHCYAVRTEMPATRLRTPKLALCSAGPARPGAPPPARRAHRSATRRRNTQVWPTQRSPPDARRMCPPAQGR</sequence>